<sequence>MTTAHDRALTLKSLYEAPEILRVVNVWDAISTKVVSDLPDTKAIATAGHSIAASHGFADGQIPMEAMIAAVAEIVAATDLPVTADLDNGYDDPGETTRRAIGVGVVGANIEDRLVPLSEAVARVEASVKAAEAEGVHFQLNARADSFVLGRGRPIDEIVADAIERGRAYLDAGASLVFVPGPLDRGLTERLVAGIGDRKLSVIGLPGALPAAEYEALGVARISYGPLPQRVALRALRDLATDLYGGGVIPQDTPALN</sequence>
<dbReference type="RefSeq" id="WP_135112357.1">
    <property type="nucleotide sequence ID" value="NZ_JADGLL010000002.1"/>
</dbReference>
<dbReference type="AlphaFoldDB" id="A0A4Y9FZR3"/>
<dbReference type="PANTHER" id="PTHR42905">
    <property type="entry name" value="PHOSPHOENOLPYRUVATE CARBOXYLASE"/>
    <property type="match status" value="1"/>
</dbReference>
<name>A0A4Y9FZR3_9MICO</name>
<dbReference type="InterPro" id="IPR040442">
    <property type="entry name" value="Pyrv_kinase-like_dom_sf"/>
</dbReference>
<protein>
    <submittedName>
        <fullName evidence="1">Isocitrate lyase/phosphoenolpyruvate mutase family protein</fullName>
    </submittedName>
</protein>
<accession>A0A4Y9FZR3</accession>
<evidence type="ECO:0000313" key="2">
    <source>
        <dbReference type="Proteomes" id="UP000298358"/>
    </source>
</evidence>
<gene>
    <name evidence="1" type="ORF">E4U02_01195</name>
</gene>
<keyword evidence="1" id="KW-0456">Lyase</keyword>
<dbReference type="InterPro" id="IPR015813">
    <property type="entry name" value="Pyrv/PenolPyrv_kinase-like_dom"/>
</dbReference>
<comment type="caution">
    <text evidence="1">The sequence shown here is derived from an EMBL/GenBank/DDBJ whole genome shotgun (WGS) entry which is preliminary data.</text>
</comment>
<dbReference type="GO" id="GO:0016829">
    <property type="term" value="F:lyase activity"/>
    <property type="evidence" value="ECO:0007669"/>
    <property type="project" value="UniProtKB-KW"/>
</dbReference>
<dbReference type="Pfam" id="PF13714">
    <property type="entry name" value="PEP_mutase"/>
    <property type="match status" value="1"/>
</dbReference>
<evidence type="ECO:0000313" key="1">
    <source>
        <dbReference type="EMBL" id="TFU34302.1"/>
    </source>
</evidence>
<dbReference type="SUPFAM" id="SSF51621">
    <property type="entry name" value="Phosphoenolpyruvate/pyruvate domain"/>
    <property type="match status" value="1"/>
</dbReference>
<dbReference type="Proteomes" id="UP000298358">
    <property type="component" value="Unassembled WGS sequence"/>
</dbReference>
<reference evidence="1 2" key="1">
    <citation type="submission" date="2019-03" db="EMBL/GenBank/DDBJ databases">
        <title>Diversity of the mouse oral microbiome.</title>
        <authorList>
            <person name="Joseph S."/>
            <person name="Aduse-Opoku J."/>
            <person name="Curtis M."/>
            <person name="Wade W."/>
            <person name="Hashim A."/>
        </authorList>
    </citation>
    <scope>NUCLEOTIDE SEQUENCE [LARGE SCALE GENOMIC DNA]</scope>
    <source>
        <strain evidence="1 2">P1012</strain>
    </source>
</reference>
<dbReference type="InterPro" id="IPR039556">
    <property type="entry name" value="ICL/PEPM"/>
</dbReference>
<dbReference type="OrthoDB" id="9780430at2"/>
<dbReference type="CDD" id="cd00377">
    <property type="entry name" value="ICL_PEPM"/>
    <property type="match status" value="1"/>
</dbReference>
<dbReference type="EMBL" id="SPQB01000002">
    <property type="protein sequence ID" value="TFU34302.1"/>
    <property type="molecule type" value="Genomic_DNA"/>
</dbReference>
<keyword evidence="2" id="KW-1185">Reference proteome</keyword>
<proteinExistence type="predicted"/>
<dbReference type="PANTHER" id="PTHR42905:SF16">
    <property type="entry name" value="CARBOXYPHOSPHONOENOLPYRUVATE PHOSPHONOMUTASE-LIKE PROTEIN (AFU_ORTHOLOGUE AFUA_5G07230)"/>
    <property type="match status" value="1"/>
</dbReference>
<keyword evidence="1" id="KW-0670">Pyruvate</keyword>
<dbReference type="Gene3D" id="3.20.20.60">
    <property type="entry name" value="Phosphoenolpyruvate-binding domains"/>
    <property type="match status" value="1"/>
</dbReference>
<organism evidence="1 2">
    <name type="scientific">Microbacterium paludicola</name>
    <dbReference type="NCBI Taxonomy" id="300019"/>
    <lineage>
        <taxon>Bacteria</taxon>
        <taxon>Bacillati</taxon>
        <taxon>Actinomycetota</taxon>
        <taxon>Actinomycetes</taxon>
        <taxon>Micrococcales</taxon>
        <taxon>Microbacteriaceae</taxon>
        <taxon>Microbacterium</taxon>
    </lineage>
</organism>